<dbReference type="PROSITE" id="PS01195">
    <property type="entry name" value="PEPT_TRNA_HYDROL_1"/>
    <property type="match status" value="1"/>
</dbReference>
<dbReference type="Gene3D" id="3.40.50.1470">
    <property type="entry name" value="Peptidyl-tRNA hydrolase"/>
    <property type="match status" value="1"/>
</dbReference>
<dbReference type="SUPFAM" id="SSF53178">
    <property type="entry name" value="Peptidyl-tRNA hydrolase-like"/>
    <property type="match status" value="1"/>
</dbReference>
<comment type="similarity">
    <text evidence="5 8 10">Belongs to the PTH family.</text>
</comment>
<evidence type="ECO:0000256" key="8">
    <source>
        <dbReference type="HAMAP-Rule" id="MF_00083"/>
    </source>
</evidence>
<gene>
    <name evidence="8" type="primary">pth</name>
    <name evidence="11" type="ORF">BHU72_11075</name>
</gene>
<dbReference type="GO" id="GO:0000049">
    <property type="term" value="F:tRNA binding"/>
    <property type="evidence" value="ECO:0007669"/>
    <property type="project" value="UniProtKB-UniRule"/>
</dbReference>
<accession>A0A1E5L2I7</accession>
<comment type="subunit">
    <text evidence="8">Monomer.</text>
</comment>
<proteinExistence type="inferred from homology"/>
<feature type="binding site" evidence="8">
    <location>
        <position position="66"/>
    </location>
    <ligand>
        <name>tRNA</name>
        <dbReference type="ChEBI" id="CHEBI:17843"/>
    </ligand>
</feature>
<dbReference type="InterPro" id="IPR018171">
    <property type="entry name" value="Pept_tRNA_hydro_CS"/>
</dbReference>
<dbReference type="GO" id="GO:0072344">
    <property type="term" value="P:rescue of stalled ribosome"/>
    <property type="evidence" value="ECO:0007669"/>
    <property type="project" value="UniProtKB-UniRule"/>
</dbReference>
<evidence type="ECO:0000256" key="1">
    <source>
        <dbReference type="ARBA" id="ARBA00013260"/>
    </source>
</evidence>
<comment type="subcellular location">
    <subcellularLocation>
        <location evidence="8">Cytoplasm</location>
    </subcellularLocation>
</comment>
<comment type="catalytic activity">
    <reaction evidence="6 8 9">
        <text>an N-acyl-L-alpha-aminoacyl-tRNA + H2O = an N-acyl-L-amino acid + a tRNA + H(+)</text>
        <dbReference type="Rhea" id="RHEA:54448"/>
        <dbReference type="Rhea" id="RHEA-COMP:10123"/>
        <dbReference type="Rhea" id="RHEA-COMP:13883"/>
        <dbReference type="ChEBI" id="CHEBI:15377"/>
        <dbReference type="ChEBI" id="CHEBI:15378"/>
        <dbReference type="ChEBI" id="CHEBI:59874"/>
        <dbReference type="ChEBI" id="CHEBI:78442"/>
        <dbReference type="ChEBI" id="CHEBI:138191"/>
        <dbReference type="EC" id="3.1.1.29"/>
    </reaction>
</comment>
<organism evidence="11 12">
    <name type="scientific">Desulfuribacillus stibiiarsenatis</name>
    <dbReference type="NCBI Taxonomy" id="1390249"/>
    <lineage>
        <taxon>Bacteria</taxon>
        <taxon>Bacillati</taxon>
        <taxon>Bacillota</taxon>
        <taxon>Desulfuribacillia</taxon>
        <taxon>Desulfuribacillales</taxon>
        <taxon>Desulfuribacillaceae</taxon>
        <taxon>Desulfuribacillus</taxon>
    </lineage>
</organism>
<comment type="caution">
    <text evidence="11">The sequence shown here is derived from an EMBL/GenBank/DDBJ whole genome shotgun (WGS) entry which is preliminary data.</text>
</comment>
<evidence type="ECO:0000313" key="11">
    <source>
        <dbReference type="EMBL" id="OEH84340.1"/>
    </source>
</evidence>
<evidence type="ECO:0000313" key="12">
    <source>
        <dbReference type="Proteomes" id="UP000095255"/>
    </source>
</evidence>
<comment type="function">
    <text evidence="8">Hydrolyzes ribosome-free peptidyl-tRNAs (with 1 or more amino acids incorporated), which drop off the ribosome during protein synthesis, or as a result of ribosome stalling.</text>
</comment>
<feature type="active site" description="Proton acceptor" evidence="8">
    <location>
        <position position="19"/>
    </location>
</feature>
<feature type="binding site" evidence="8">
    <location>
        <position position="112"/>
    </location>
    <ligand>
        <name>tRNA</name>
        <dbReference type="ChEBI" id="CHEBI:17843"/>
    </ligand>
</feature>
<comment type="function">
    <text evidence="8">Catalyzes the release of premature peptidyl moieties from peptidyl-tRNA molecules trapped in stalled 50S ribosomal subunits, and thus maintains levels of free tRNAs and 50S ribosomes.</text>
</comment>
<dbReference type="PANTHER" id="PTHR17224:SF1">
    <property type="entry name" value="PEPTIDYL-TRNA HYDROLASE"/>
    <property type="match status" value="1"/>
</dbReference>
<dbReference type="GO" id="GO:0004045">
    <property type="term" value="F:peptidyl-tRNA hydrolase activity"/>
    <property type="evidence" value="ECO:0007669"/>
    <property type="project" value="UniProtKB-UniRule"/>
</dbReference>
<dbReference type="CDD" id="cd00462">
    <property type="entry name" value="PTH"/>
    <property type="match status" value="1"/>
</dbReference>
<dbReference type="Proteomes" id="UP000095255">
    <property type="component" value="Unassembled WGS sequence"/>
</dbReference>
<evidence type="ECO:0000256" key="4">
    <source>
        <dbReference type="ARBA" id="ARBA00022884"/>
    </source>
</evidence>
<keyword evidence="4 8" id="KW-0694">RNA-binding</keyword>
<dbReference type="GO" id="GO:0005737">
    <property type="term" value="C:cytoplasm"/>
    <property type="evidence" value="ECO:0007669"/>
    <property type="project" value="UniProtKB-SubCell"/>
</dbReference>
<protein>
    <recommendedName>
        <fullName evidence="7 8">Peptidyl-tRNA hydrolase</fullName>
        <shortName evidence="8">Pth</shortName>
        <ecNumber evidence="1 8">3.1.1.29</ecNumber>
    </recommendedName>
</protein>
<dbReference type="NCBIfam" id="TIGR00447">
    <property type="entry name" value="pth"/>
    <property type="match status" value="1"/>
</dbReference>
<dbReference type="InterPro" id="IPR001328">
    <property type="entry name" value="Pept_tRNA_hydro"/>
</dbReference>
<keyword evidence="3 8" id="KW-0378">Hydrolase</keyword>
<feature type="binding site" evidence="8">
    <location>
        <position position="14"/>
    </location>
    <ligand>
        <name>tRNA</name>
        <dbReference type="ChEBI" id="CHEBI:17843"/>
    </ligand>
</feature>
<evidence type="ECO:0000256" key="2">
    <source>
        <dbReference type="ARBA" id="ARBA00022555"/>
    </source>
</evidence>
<dbReference type="AlphaFoldDB" id="A0A1E5L2I7"/>
<keyword evidence="2 8" id="KW-0820">tRNA-binding</keyword>
<dbReference type="EMBL" id="MJAT01000039">
    <property type="protein sequence ID" value="OEH84340.1"/>
    <property type="molecule type" value="Genomic_DNA"/>
</dbReference>
<evidence type="ECO:0000256" key="6">
    <source>
        <dbReference type="ARBA" id="ARBA00048707"/>
    </source>
</evidence>
<sequence length="186" mass="20517">MKLIVGLGNPGTQYRNTRHNAGFFLVDELAKKLGVSVEQSKFKGLIGEARLGQEKVLLLKPQTYMNLSGESIRAAMEWHKLGPEDILVAYDDMDIELGKIKFRPKGRPGGHNGIKSIIAHLGTDEFARLKIGIGRPQGVDVVSYVLTNFTQDERSEIDGAILKGIEGVDCFIETSNIQESMNKFNG</sequence>
<dbReference type="PANTHER" id="PTHR17224">
    <property type="entry name" value="PEPTIDYL-TRNA HYDROLASE"/>
    <property type="match status" value="1"/>
</dbReference>
<dbReference type="OrthoDB" id="9800507at2"/>
<feature type="binding site" evidence="8">
    <location>
        <position position="64"/>
    </location>
    <ligand>
        <name>tRNA</name>
        <dbReference type="ChEBI" id="CHEBI:17843"/>
    </ligand>
</feature>
<keyword evidence="12" id="KW-1185">Reference proteome</keyword>
<feature type="site" description="Stabilizes the basic form of H active site to accept a proton" evidence="8">
    <location>
        <position position="91"/>
    </location>
</feature>
<keyword evidence="8" id="KW-0963">Cytoplasm</keyword>
<dbReference type="STRING" id="1390249.BHU72_11075"/>
<dbReference type="HAMAP" id="MF_00083">
    <property type="entry name" value="Pept_tRNA_hydro_bact"/>
    <property type="match status" value="1"/>
</dbReference>
<dbReference type="InterPro" id="IPR036416">
    <property type="entry name" value="Pept_tRNA_hydro_sf"/>
</dbReference>
<evidence type="ECO:0000256" key="5">
    <source>
        <dbReference type="ARBA" id="ARBA00038063"/>
    </source>
</evidence>
<evidence type="ECO:0000256" key="9">
    <source>
        <dbReference type="RuleBase" id="RU000673"/>
    </source>
</evidence>
<feature type="site" description="Discriminates between blocked and unblocked aminoacyl-tRNA" evidence="8">
    <location>
        <position position="9"/>
    </location>
</feature>
<reference evidence="11 12" key="1">
    <citation type="submission" date="2016-09" db="EMBL/GenBank/DDBJ databases">
        <title>Desulfuribacillus arsenicus sp. nov., an obligately anaerobic, dissimilatory arsenic- and antimonate-reducing bacterium isolated from anoxic sediments.</title>
        <authorList>
            <person name="Abin C.A."/>
            <person name="Hollibaugh J.T."/>
        </authorList>
    </citation>
    <scope>NUCLEOTIDE SEQUENCE [LARGE SCALE GENOMIC DNA]</scope>
    <source>
        <strain evidence="11 12">MLFW-2</strain>
    </source>
</reference>
<evidence type="ECO:0000256" key="3">
    <source>
        <dbReference type="ARBA" id="ARBA00022801"/>
    </source>
</evidence>
<evidence type="ECO:0000256" key="10">
    <source>
        <dbReference type="RuleBase" id="RU004320"/>
    </source>
</evidence>
<dbReference type="EC" id="3.1.1.29" evidence="1 8"/>
<evidence type="ECO:0000256" key="7">
    <source>
        <dbReference type="ARBA" id="ARBA00050038"/>
    </source>
</evidence>
<dbReference type="GO" id="GO:0006515">
    <property type="term" value="P:protein quality control for misfolded or incompletely synthesized proteins"/>
    <property type="evidence" value="ECO:0007669"/>
    <property type="project" value="UniProtKB-UniRule"/>
</dbReference>
<dbReference type="FunFam" id="3.40.50.1470:FF:000001">
    <property type="entry name" value="Peptidyl-tRNA hydrolase"/>
    <property type="match status" value="1"/>
</dbReference>
<name>A0A1E5L2I7_9FIRM</name>
<dbReference type="Pfam" id="PF01195">
    <property type="entry name" value="Pept_tRNA_hydro"/>
    <property type="match status" value="1"/>
</dbReference>
<dbReference type="RefSeq" id="WP_069703323.1">
    <property type="nucleotide sequence ID" value="NZ_MJAT01000039.1"/>
</dbReference>